<evidence type="ECO:0000313" key="2">
    <source>
        <dbReference type="EMBL" id="EFV43210.2"/>
    </source>
</evidence>
<keyword evidence="3" id="KW-1185">Reference proteome</keyword>
<dbReference type="AlphaFoldDB" id="E5Y9T3"/>
<gene>
    <name evidence="2" type="ORF">HMPREF0179_02951</name>
</gene>
<dbReference type="Proteomes" id="UP000006034">
    <property type="component" value="Unassembled WGS sequence"/>
</dbReference>
<feature type="region of interest" description="Disordered" evidence="1">
    <location>
        <begin position="1"/>
        <end position="51"/>
    </location>
</feature>
<reference evidence="2 3" key="1">
    <citation type="submission" date="2010-10" db="EMBL/GenBank/DDBJ databases">
        <authorList>
            <consortium name="The Broad Institute Genome Sequencing Platform"/>
            <person name="Ward D."/>
            <person name="Earl A."/>
            <person name="Feldgarden M."/>
            <person name="Young S.K."/>
            <person name="Gargeya S."/>
            <person name="Zeng Q."/>
            <person name="Alvarado L."/>
            <person name="Berlin A."/>
            <person name="Bochicchio J."/>
            <person name="Chapman S.B."/>
            <person name="Chen Z."/>
            <person name="Freedman E."/>
            <person name="Gellesch M."/>
            <person name="Goldberg J."/>
            <person name="Griggs A."/>
            <person name="Gujja S."/>
            <person name="Heilman E."/>
            <person name="Heiman D."/>
            <person name="Howarth C."/>
            <person name="Mehta T."/>
            <person name="Neiman D."/>
            <person name="Pearson M."/>
            <person name="Roberts A."/>
            <person name="Saif S."/>
            <person name="Shea T."/>
            <person name="Shenoy N."/>
            <person name="Sisk P."/>
            <person name="Stolte C."/>
            <person name="Sykes S."/>
            <person name="White J."/>
            <person name="Yandava C."/>
            <person name="Allen-Vercoe E."/>
            <person name="Sibley C."/>
            <person name="Ambrose C.E."/>
            <person name="Strauss J."/>
            <person name="Daigneault M."/>
            <person name="Haas B."/>
            <person name="Nusbaum C."/>
            <person name="Birren B."/>
        </authorList>
    </citation>
    <scope>NUCLEOTIDE SEQUENCE [LARGE SCALE GENOMIC DNA]</scope>
    <source>
        <strain evidence="2 3">3_1_6</strain>
    </source>
</reference>
<dbReference type="RefSeq" id="WP_016360507.1">
    <property type="nucleotide sequence ID" value="NZ_KE150238.1"/>
</dbReference>
<proteinExistence type="predicted"/>
<comment type="caution">
    <text evidence="2">The sequence shown here is derived from an EMBL/GenBank/DDBJ whole genome shotgun (WGS) entry which is preliminary data.</text>
</comment>
<evidence type="ECO:0000313" key="3">
    <source>
        <dbReference type="Proteomes" id="UP000006034"/>
    </source>
</evidence>
<dbReference type="EMBL" id="ADCP02000001">
    <property type="protein sequence ID" value="EFV43210.2"/>
    <property type="molecule type" value="Genomic_DNA"/>
</dbReference>
<dbReference type="HOGENOM" id="CLU_2056802_0_0_7"/>
<accession>E5Y9T3</accession>
<feature type="compositionally biased region" description="Acidic residues" evidence="1">
    <location>
        <begin position="110"/>
        <end position="119"/>
    </location>
</feature>
<dbReference type="GeneID" id="78084658"/>
<name>E5Y9T3_BILW3</name>
<organism evidence="2 3">
    <name type="scientific">Bilophila wadsworthia (strain 3_1_6)</name>
    <dbReference type="NCBI Taxonomy" id="563192"/>
    <lineage>
        <taxon>Bacteria</taxon>
        <taxon>Pseudomonadati</taxon>
        <taxon>Thermodesulfobacteriota</taxon>
        <taxon>Desulfovibrionia</taxon>
        <taxon>Desulfovibrionales</taxon>
        <taxon>Desulfovibrionaceae</taxon>
        <taxon>Bilophila</taxon>
    </lineage>
</organism>
<feature type="compositionally biased region" description="Basic and acidic residues" evidence="1">
    <location>
        <begin position="33"/>
        <end position="47"/>
    </location>
</feature>
<evidence type="ECO:0000256" key="1">
    <source>
        <dbReference type="SAM" id="MobiDB-lite"/>
    </source>
</evidence>
<sequence>MAMRYMMGSERGDGYSRSGSRSSHGGEYGGGRYEARRLPPRNRYGEFRRRRSRREYNDGMGRYEFGDDYENRHYREDDWDRYGYDERREPYFEDEERERRRERHRRMMDEYGDDGDGYD</sequence>
<protein>
    <submittedName>
        <fullName evidence="2">Uncharacterized protein</fullName>
    </submittedName>
</protein>
<feature type="region of interest" description="Disordered" evidence="1">
    <location>
        <begin position="90"/>
        <end position="119"/>
    </location>
</feature>
<feature type="compositionally biased region" description="Low complexity" evidence="1">
    <location>
        <begin position="15"/>
        <end position="25"/>
    </location>
</feature>
<reference evidence="2 3" key="2">
    <citation type="submission" date="2013-04" db="EMBL/GenBank/DDBJ databases">
        <title>The Genome Sequence of Bilophila wadsworthia 3_1_6.</title>
        <authorList>
            <consortium name="The Broad Institute Genomics Platform"/>
            <person name="Earl A."/>
            <person name="Ward D."/>
            <person name="Feldgarden M."/>
            <person name="Gevers D."/>
            <person name="Sibley C."/>
            <person name="Strauss J."/>
            <person name="Allen-Vercoe E."/>
            <person name="Walker B."/>
            <person name="Young S."/>
            <person name="Zeng Q."/>
            <person name="Gargeya S."/>
            <person name="Fitzgerald M."/>
            <person name="Haas B."/>
            <person name="Abouelleil A."/>
            <person name="Allen A.W."/>
            <person name="Alvarado L."/>
            <person name="Arachchi H.M."/>
            <person name="Berlin A.M."/>
            <person name="Chapman S.B."/>
            <person name="Gainer-Dewar J."/>
            <person name="Goldberg J."/>
            <person name="Griggs A."/>
            <person name="Gujja S."/>
            <person name="Hansen M."/>
            <person name="Howarth C."/>
            <person name="Imamovic A."/>
            <person name="Ireland A."/>
            <person name="Larimer J."/>
            <person name="McCowan C."/>
            <person name="Murphy C."/>
            <person name="Pearson M."/>
            <person name="Poon T.W."/>
            <person name="Priest M."/>
            <person name="Roberts A."/>
            <person name="Saif S."/>
            <person name="Shea T."/>
            <person name="Sisk P."/>
            <person name="Sykes S."/>
            <person name="Wortman J."/>
            <person name="Nusbaum C."/>
            <person name="Birren B."/>
        </authorList>
    </citation>
    <scope>NUCLEOTIDE SEQUENCE [LARGE SCALE GENOMIC DNA]</scope>
    <source>
        <strain evidence="2 3">3_1_6</strain>
    </source>
</reference>